<organism evidence="2 3">
    <name type="scientific">Sorangium cellulosum</name>
    <name type="common">Polyangium cellulosum</name>
    <dbReference type="NCBI Taxonomy" id="56"/>
    <lineage>
        <taxon>Bacteria</taxon>
        <taxon>Pseudomonadati</taxon>
        <taxon>Myxococcota</taxon>
        <taxon>Polyangia</taxon>
        <taxon>Polyangiales</taxon>
        <taxon>Polyangiaceae</taxon>
        <taxon>Sorangium</taxon>
    </lineage>
</organism>
<accession>A0A4P2QPL7</accession>
<proteinExistence type="predicted"/>
<evidence type="ECO:0000313" key="2">
    <source>
        <dbReference type="EMBL" id="AUX32099.1"/>
    </source>
</evidence>
<keyword evidence="2" id="KW-0808">Transferase</keyword>
<dbReference type="Proteomes" id="UP000295497">
    <property type="component" value="Chromosome"/>
</dbReference>
<protein>
    <submittedName>
        <fullName evidence="2">Polysaccharide pyruvyl transferase</fullName>
    </submittedName>
</protein>
<name>A0A4P2QPL7_SORCE</name>
<dbReference type="RefSeq" id="WP_129575764.1">
    <property type="nucleotide sequence ID" value="NZ_CP012672.1"/>
</dbReference>
<dbReference type="PANTHER" id="PTHR36836">
    <property type="entry name" value="COLANIC ACID BIOSYNTHESIS PROTEIN WCAK"/>
    <property type="match status" value="1"/>
</dbReference>
<dbReference type="PANTHER" id="PTHR36836:SF1">
    <property type="entry name" value="COLANIC ACID BIOSYNTHESIS PROTEIN WCAK"/>
    <property type="match status" value="1"/>
</dbReference>
<feature type="domain" description="Polysaccharide pyruvyl transferase" evidence="1">
    <location>
        <begin position="20"/>
        <end position="302"/>
    </location>
</feature>
<gene>
    <name evidence="2" type="ORF">SOCE836_042350</name>
</gene>
<dbReference type="GO" id="GO:0016740">
    <property type="term" value="F:transferase activity"/>
    <property type="evidence" value="ECO:0007669"/>
    <property type="project" value="UniProtKB-KW"/>
</dbReference>
<evidence type="ECO:0000259" key="1">
    <source>
        <dbReference type="Pfam" id="PF04230"/>
    </source>
</evidence>
<evidence type="ECO:0000313" key="3">
    <source>
        <dbReference type="Proteomes" id="UP000295497"/>
    </source>
</evidence>
<dbReference type="InterPro" id="IPR007345">
    <property type="entry name" value="Polysacch_pyruvyl_Trfase"/>
</dbReference>
<dbReference type="AlphaFoldDB" id="A0A4P2QPL7"/>
<reference evidence="2 3" key="1">
    <citation type="submission" date="2015-09" db="EMBL/GenBank/DDBJ databases">
        <title>Sorangium comparison.</title>
        <authorList>
            <person name="Zaburannyi N."/>
            <person name="Bunk B."/>
            <person name="Overmann J."/>
            <person name="Mueller R."/>
        </authorList>
    </citation>
    <scope>NUCLEOTIDE SEQUENCE [LARGE SCALE GENOMIC DNA]</scope>
    <source>
        <strain evidence="2 3">So ce836</strain>
    </source>
</reference>
<sequence>MDKANRPFRIGISGSYGGMNLGDEAILDGIVSQLRESVPAEITVFSMCPEDTRIRHRVERAVAVRNLTRKEAAAEVERLDLLILGGGGILYDQDAALYLREVFMAQELGVPVVIYAVSAGPLSDPSAKQAVREALNAADVITVRDKQGYRLIEEAGVDREIHLTADPALLLREEPLPVEAIRAEGVEFERHLVGFSVREPGPAAPHIDPDEYYSLLANAADFVVERLDADVVFVSMERTDVQHSHAVAAHMKNAERAEVLRRRYTPQQILGLVGHLEFAVGMRLHFLILSALRETPFVALPYAAKVTGFIEDLEMETPPLGSISAGQLIARLDRSWDTRHEVRAKIRRLLPGLQARARETNRFVTEILAQRAPAAQLERKSA</sequence>
<dbReference type="EMBL" id="CP012672">
    <property type="protein sequence ID" value="AUX32099.1"/>
    <property type="molecule type" value="Genomic_DNA"/>
</dbReference>
<dbReference type="Pfam" id="PF04230">
    <property type="entry name" value="PS_pyruv_trans"/>
    <property type="match status" value="1"/>
</dbReference>